<proteinExistence type="predicted"/>
<keyword evidence="4" id="KW-1185">Reference proteome</keyword>
<keyword evidence="2" id="KW-0732">Signal</keyword>
<feature type="chain" id="PRO_5045347780" evidence="2">
    <location>
        <begin position="24"/>
        <end position="611"/>
    </location>
</feature>
<dbReference type="RefSeq" id="WP_281143938.1">
    <property type="nucleotide sequence ID" value="NZ_CP123967.1"/>
</dbReference>
<feature type="region of interest" description="Disordered" evidence="1">
    <location>
        <begin position="393"/>
        <end position="423"/>
    </location>
</feature>
<feature type="region of interest" description="Disordered" evidence="1">
    <location>
        <begin position="560"/>
        <end position="611"/>
    </location>
</feature>
<accession>A0ABY8PUK4</accession>
<organism evidence="3 4">
    <name type="scientific">Tessaracoccus lacteus</name>
    <dbReference type="NCBI Taxonomy" id="3041766"/>
    <lineage>
        <taxon>Bacteria</taxon>
        <taxon>Bacillati</taxon>
        <taxon>Actinomycetota</taxon>
        <taxon>Actinomycetes</taxon>
        <taxon>Propionibacteriales</taxon>
        <taxon>Propionibacteriaceae</taxon>
        <taxon>Tessaracoccus</taxon>
    </lineage>
</organism>
<dbReference type="Pfam" id="PF14262">
    <property type="entry name" value="Cthe_2159"/>
    <property type="match status" value="2"/>
</dbReference>
<dbReference type="PROSITE" id="PS51257">
    <property type="entry name" value="PROKAR_LIPOPROTEIN"/>
    <property type="match status" value="1"/>
</dbReference>
<evidence type="ECO:0000313" key="3">
    <source>
        <dbReference type="EMBL" id="WGT46120.1"/>
    </source>
</evidence>
<gene>
    <name evidence="3" type="ORF">QH948_08055</name>
</gene>
<dbReference type="Proteomes" id="UP001244136">
    <property type="component" value="Chromosome"/>
</dbReference>
<name>A0ABY8PUK4_9ACTN</name>
<protein>
    <submittedName>
        <fullName evidence="3">Carbohydrate-binding domain-containing protein</fullName>
    </submittedName>
</protein>
<dbReference type="EMBL" id="CP123967">
    <property type="protein sequence ID" value="WGT46120.1"/>
    <property type="molecule type" value="Genomic_DNA"/>
</dbReference>
<dbReference type="InterPro" id="IPR025584">
    <property type="entry name" value="Cthe_2159"/>
</dbReference>
<feature type="signal peptide" evidence="2">
    <location>
        <begin position="1"/>
        <end position="23"/>
    </location>
</feature>
<sequence>MRRRLIASIAVLALAGSISGCTAASDASSSSASGGGTSSTTNAATVDTTLTADAVVAANSDPTTVNDDEWSADDAADITLSGTSATTEADGVTAEDGTVTITAAGVYRLTGSLTGGVVVAAGEDDRVVLILDGATITNDAGPAISVTSADDAAIYLAEGSTNAVSDASGYADDADANAAIWSDADLTLSGTGSLSVAGNGNDGITSKDDLVVLSGTITVTAADDALVGKDALVVEGGTLSLTVGGDALKSDKDDDETKGWVWVRGGTIDATAGDDGISAATDVVVEDGTITITAGGGADQASDENTAKGLNSGTVTIVAGGTIAVDAADDAIGSDGSIGITGGELSLSAGDDGVHADLTAQISDGIVTVTRSVEGLEGNDILVSGGTVDITSSDDGINGSGDVGTTDTSTDTTQQGMGGGMDQDTGETVEIAGGTVTVNADGDGIDSNGSLTFSGGTITVYGPTNSGNGTFDANGTFLVTGGTIIGVGSTGMAQTPDDSSTQNWVATTADIAAGQQVDVVDSDGTTVASVTSPKQAGMVFYSSADVADGGTYTVKVAGTESGTVTEGESNVGGGMGKGGGTGGGQPGGDGGGQRGGGQGGQQPGAAPSTDS</sequence>
<evidence type="ECO:0000256" key="1">
    <source>
        <dbReference type="SAM" id="MobiDB-lite"/>
    </source>
</evidence>
<feature type="compositionally biased region" description="Gly residues" evidence="1">
    <location>
        <begin position="570"/>
        <end position="602"/>
    </location>
</feature>
<evidence type="ECO:0000313" key="4">
    <source>
        <dbReference type="Proteomes" id="UP001244136"/>
    </source>
</evidence>
<evidence type="ECO:0000256" key="2">
    <source>
        <dbReference type="SAM" id="SignalP"/>
    </source>
</evidence>
<feature type="compositionally biased region" description="Low complexity" evidence="1">
    <location>
        <begin position="403"/>
        <end position="415"/>
    </location>
</feature>
<reference evidence="3 4" key="1">
    <citation type="journal article" date="2008" name="Int. J. Syst. Evol. Microbiol.">
        <title>Tessaracoccus flavescens sp. nov., isolated from marine sediment.</title>
        <authorList>
            <person name="Lee D.W."/>
            <person name="Lee S.D."/>
        </authorList>
    </citation>
    <scope>NUCLEOTIDE SEQUENCE [LARGE SCALE GENOMIC DNA]</scope>
    <source>
        <strain evidence="3 4">T21</strain>
    </source>
</reference>